<evidence type="ECO:0000313" key="1">
    <source>
        <dbReference type="EMBL" id="KAF6037487.1"/>
    </source>
</evidence>
<comment type="caution">
    <text evidence="1">The sequence shown here is derived from an EMBL/GenBank/DDBJ whole genome shotgun (WGS) entry which is preliminary data.</text>
</comment>
<name>A0A7J7KGX1_BUGNE</name>
<sequence length="97" mass="10920">MNQVKTEPVPHDICEERVKTTPESIDACHQAVELPNDVKVEYFELEEEEVSNFNSVKSFDGQEEVAETVQAVTMYTHGVPRLAGRRVCVSTKAAHYP</sequence>
<gene>
    <name evidence="1" type="ORF">EB796_004207</name>
</gene>
<proteinExistence type="predicted"/>
<keyword evidence="2" id="KW-1185">Reference proteome</keyword>
<dbReference type="Proteomes" id="UP000593567">
    <property type="component" value="Unassembled WGS sequence"/>
</dbReference>
<organism evidence="1 2">
    <name type="scientific">Bugula neritina</name>
    <name type="common">Brown bryozoan</name>
    <name type="synonym">Sertularia neritina</name>
    <dbReference type="NCBI Taxonomy" id="10212"/>
    <lineage>
        <taxon>Eukaryota</taxon>
        <taxon>Metazoa</taxon>
        <taxon>Spiralia</taxon>
        <taxon>Lophotrochozoa</taxon>
        <taxon>Bryozoa</taxon>
        <taxon>Gymnolaemata</taxon>
        <taxon>Cheilostomatida</taxon>
        <taxon>Flustrina</taxon>
        <taxon>Buguloidea</taxon>
        <taxon>Bugulidae</taxon>
        <taxon>Bugula</taxon>
    </lineage>
</organism>
<dbReference type="EMBL" id="VXIV02000561">
    <property type="protein sequence ID" value="KAF6037487.1"/>
    <property type="molecule type" value="Genomic_DNA"/>
</dbReference>
<reference evidence="1" key="1">
    <citation type="submission" date="2020-06" db="EMBL/GenBank/DDBJ databases">
        <title>Draft genome of Bugula neritina, a colonial animal packing powerful symbionts and potential medicines.</title>
        <authorList>
            <person name="Rayko M."/>
        </authorList>
    </citation>
    <scope>NUCLEOTIDE SEQUENCE [LARGE SCALE GENOMIC DNA]</scope>
    <source>
        <strain evidence="1">Kwan_BN1</strain>
    </source>
</reference>
<dbReference type="AlphaFoldDB" id="A0A7J7KGX1"/>
<accession>A0A7J7KGX1</accession>
<protein>
    <submittedName>
        <fullName evidence="1">Uncharacterized protein</fullName>
    </submittedName>
</protein>
<evidence type="ECO:0000313" key="2">
    <source>
        <dbReference type="Proteomes" id="UP000593567"/>
    </source>
</evidence>